<dbReference type="PANTHER" id="PTHR21716">
    <property type="entry name" value="TRANSMEMBRANE PROTEIN"/>
    <property type="match status" value="1"/>
</dbReference>
<protein>
    <submittedName>
        <fullName evidence="7">AI-2E family transporter</fullName>
    </submittedName>
</protein>
<feature type="transmembrane region" description="Helical" evidence="6">
    <location>
        <begin position="64"/>
        <end position="88"/>
    </location>
</feature>
<feature type="transmembrane region" description="Helical" evidence="6">
    <location>
        <begin position="35"/>
        <end position="52"/>
    </location>
</feature>
<dbReference type="PANTHER" id="PTHR21716:SF4">
    <property type="entry name" value="TRANSMEMBRANE PROTEIN 245"/>
    <property type="match status" value="1"/>
</dbReference>
<evidence type="ECO:0000313" key="7">
    <source>
        <dbReference type="EMBL" id="GHD16098.1"/>
    </source>
</evidence>
<keyword evidence="5 6" id="KW-0472">Membrane</keyword>
<evidence type="ECO:0000313" key="8">
    <source>
        <dbReference type="Proteomes" id="UP000630142"/>
    </source>
</evidence>
<gene>
    <name evidence="7" type="ORF">GCM10016234_23790</name>
</gene>
<feature type="transmembrane region" description="Helical" evidence="6">
    <location>
        <begin position="214"/>
        <end position="235"/>
    </location>
</feature>
<evidence type="ECO:0000256" key="6">
    <source>
        <dbReference type="SAM" id="Phobius"/>
    </source>
</evidence>
<keyword evidence="8" id="KW-1185">Reference proteome</keyword>
<evidence type="ECO:0000256" key="4">
    <source>
        <dbReference type="ARBA" id="ARBA00022989"/>
    </source>
</evidence>
<dbReference type="Proteomes" id="UP000630142">
    <property type="component" value="Unassembled WGS sequence"/>
</dbReference>
<evidence type="ECO:0000256" key="1">
    <source>
        <dbReference type="ARBA" id="ARBA00004141"/>
    </source>
</evidence>
<organism evidence="7 8">
    <name type="scientific">Tianweitania populi</name>
    <dbReference type="NCBI Taxonomy" id="1607949"/>
    <lineage>
        <taxon>Bacteria</taxon>
        <taxon>Pseudomonadati</taxon>
        <taxon>Pseudomonadota</taxon>
        <taxon>Alphaproteobacteria</taxon>
        <taxon>Hyphomicrobiales</taxon>
        <taxon>Phyllobacteriaceae</taxon>
        <taxon>Tianweitania</taxon>
    </lineage>
</organism>
<accession>A0A8J3DZ72</accession>
<feature type="transmembrane region" description="Helical" evidence="6">
    <location>
        <begin position="241"/>
        <end position="263"/>
    </location>
</feature>
<dbReference type="AlphaFoldDB" id="A0A8J3DZ72"/>
<name>A0A8J3DZ72_9HYPH</name>
<sequence>MADLKPRAEQASFVVVIVLVTIAFIWLLLPFYGAVLWAVILAILFNPLQRWLTIKLGGRRGWAAALSVLACICIVLIPGVIVLSSLAAQATSLYDRISSSQTNPAIVVQHVHDALPGFVTELLERFNLGTLNEIQQRLTGFLGRASQIIASRLVTIGQGTAQLVVGLGVMLYVLFFLFKDGRSLAAKIRNASPLSLHHTNHILNKFSSVVKATVKGNVIIALIQGAIGGITFYFLGIPAALLWGVFMVILSLLPAVGAAIVWGPVAAYLFLSGDYLKGAILVAVGVLVIGLVDNLLRPPLVGAGTRMPDYVVLVSTLGGIALIGVNGFVVGPLIAALFIAVWSLFAEDRNNTTATPTTAVIVNDTPPS</sequence>
<reference evidence="7" key="1">
    <citation type="journal article" date="2014" name="Int. J. Syst. Evol. Microbiol.">
        <title>Complete genome sequence of Corynebacterium casei LMG S-19264T (=DSM 44701T), isolated from a smear-ripened cheese.</title>
        <authorList>
            <consortium name="US DOE Joint Genome Institute (JGI-PGF)"/>
            <person name="Walter F."/>
            <person name="Albersmeier A."/>
            <person name="Kalinowski J."/>
            <person name="Ruckert C."/>
        </authorList>
    </citation>
    <scope>NUCLEOTIDE SEQUENCE</scope>
    <source>
        <strain evidence="7">KCTC 42249</strain>
    </source>
</reference>
<comment type="subcellular location">
    <subcellularLocation>
        <location evidence="1">Membrane</location>
        <topology evidence="1">Multi-pass membrane protein</topology>
    </subcellularLocation>
</comment>
<evidence type="ECO:0000256" key="3">
    <source>
        <dbReference type="ARBA" id="ARBA00022692"/>
    </source>
</evidence>
<proteinExistence type="inferred from homology"/>
<dbReference type="Pfam" id="PF01594">
    <property type="entry name" value="AI-2E_transport"/>
    <property type="match status" value="1"/>
</dbReference>
<keyword evidence="3 6" id="KW-0812">Transmembrane</keyword>
<comment type="similarity">
    <text evidence="2">Belongs to the autoinducer-2 exporter (AI-2E) (TC 2.A.86) family.</text>
</comment>
<keyword evidence="4 6" id="KW-1133">Transmembrane helix</keyword>
<comment type="caution">
    <text evidence="7">The sequence shown here is derived from an EMBL/GenBank/DDBJ whole genome shotgun (WGS) entry which is preliminary data.</text>
</comment>
<evidence type="ECO:0000256" key="2">
    <source>
        <dbReference type="ARBA" id="ARBA00009773"/>
    </source>
</evidence>
<evidence type="ECO:0000256" key="5">
    <source>
        <dbReference type="ARBA" id="ARBA00023136"/>
    </source>
</evidence>
<dbReference type="RefSeq" id="WP_189504102.1">
    <property type="nucleotide sequence ID" value="NZ_BMZQ01000002.1"/>
</dbReference>
<dbReference type="InterPro" id="IPR002549">
    <property type="entry name" value="AI-2E-like"/>
</dbReference>
<feature type="transmembrane region" description="Helical" evidence="6">
    <location>
        <begin position="275"/>
        <end position="292"/>
    </location>
</feature>
<feature type="transmembrane region" description="Helical" evidence="6">
    <location>
        <begin position="160"/>
        <end position="178"/>
    </location>
</feature>
<dbReference type="GO" id="GO:0016020">
    <property type="term" value="C:membrane"/>
    <property type="evidence" value="ECO:0007669"/>
    <property type="project" value="UniProtKB-SubCell"/>
</dbReference>
<reference evidence="7" key="2">
    <citation type="submission" date="2020-09" db="EMBL/GenBank/DDBJ databases">
        <authorList>
            <person name="Sun Q."/>
            <person name="Kim S."/>
        </authorList>
    </citation>
    <scope>NUCLEOTIDE SEQUENCE</scope>
    <source>
        <strain evidence="7">KCTC 42249</strain>
    </source>
</reference>
<dbReference type="EMBL" id="BMZQ01000002">
    <property type="protein sequence ID" value="GHD16098.1"/>
    <property type="molecule type" value="Genomic_DNA"/>
</dbReference>
<feature type="transmembrane region" description="Helical" evidence="6">
    <location>
        <begin position="312"/>
        <end position="345"/>
    </location>
</feature>